<evidence type="ECO:0000256" key="1">
    <source>
        <dbReference type="SAM" id="SignalP"/>
    </source>
</evidence>
<accession>A0A8I2YTA2</accession>
<proteinExistence type="predicted"/>
<comment type="caution">
    <text evidence="2">The sequence shown here is derived from an EMBL/GenBank/DDBJ whole genome shotgun (WGS) entry which is preliminary data.</text>
</comment>
<keyword evidence="1" id="KW-0732">Signal</keyword>
<dbReference type="EMBL" id="JAGFBS010000008">
    <property type="protein sequence ID" value="KAG6377951.1"/>
    <property type="molecule type" value="Genomic_DNA"/>
</dbReference>
<dbReference type="Proteomes" id="UP000683000">
    <property type="component" value="Unassembled WGS sequence"/>
</dbReference>
<organism evidence="2 3">
    <name type="scientific">Boletus reticuloceps</name>
    <dbReference type="NCBI Taxonomy" id="495285"/>
    <lineage>
        <taxon>Eukaryota</taxon>
        <taxon>Fungi</taxon>
        <taxon>Dikarya</taxon>
        <taxon>Basidiomycota</taxon>
        <taxon>Agaricomycotina</taxon>
        <taxon>Agaricomycetes</taxon>
        <taxon>Agaricomycetidae</taxon>
        <taxon>Boletales</taxon>
        <taxon>Boletineae</taxon>
        <taxon>Boletaceae</taxon>
        <taxon>Boletoideae</taxon>
        <taxon>Boletus</taxon>
    </lineage>
</organism>
<keyword evidence="3" id="KW-1185">Reference proteome</keyword>
<dbReference type="AlphaFoldDB" id="A0A8I2YTA2"/>
<evidence type="ECO:0000313" key="2">
    <source>
        <dbReference type="EMBL" id="KAG6377951.1"/>
    </source>
</evidence>
<name>A0A8I2YTA2_9AGAM</name>
<feature type="chain" id="PRO_5034885239" evidence="1">
    <location>
        <begin position="26"/>
        <end position="81"/>
    </location>
</feature>
<evidence type="ECO:0000313" key="3">
    <source>
        <dbReference type="Proteomes" id="UP000683000"/>
    </source>
</evidence>
<sequence>MSLSKQTNMFVYVFALLALAFTTSASPIEARTECNNGELPCCRGAPGTSVSCCPGSDHGLIQIRSFCSIVLGGLCACARLR</sequence>
<reference evidence="2" key="1">
    <citation type="submission" date="2021-03" db="EMBL/GenBank/DDBJ databases">
        <title>Evolutionary innovations through gain and loss of genes in the ectomycorrhizal Boletales.</title>
        <authorList>
            <person name="Wu G."/>
            <person name="Miyauchi S."/>
            <person name="Morin E."/>
            <person name="Yang Z.-L."/>
            <person name="Xu J."/>
            <person name="Martin F.M."/>
        </authorList>
    </citation>
    <scope>NUCLEOTIDE SEQUENCE</scope>
    <source>
        <strain evidence="2">BR01</strain>
    </source>
</reference>
<feature type="signal peptide" evidence="1">
    <location>
        <begin position="1"/>
        <end position="25"/>
    </location>
</feature>
<gene>
    <name evidence="2" type="ORF">JVT61DRAFT_14745</name>
</gene>
<protein>
    <submittedName>
        <fullName evidence="2">Uncharacterized protein</fullName>
    </submittedName>
</protein>